<dbReference type="Pfam" id="PF11298">
    <property type="entry name" value="DUF3099"/>
    <property type="match status" value="1"/>
</dbReference>
<dbReference type="Proteomes" id="UP000199183">
    <property type="component" value="Unassembled WGS sequence"/>
</dbReference>
<dbReference type="InterPro" id="IPR021449">
    <property type="entry name" value="DUF3099"/>
</dbReference>
<dbReference type="AlphaFoldDB" id="A0A1H4R2C4"/>
<dbReference type="EMBL" id="FNRY01000001">
    <property type="protein sequence ID" value="SEC25861.1"/>
    <property type="molecule type" value="Genomic_DNA"/>
</dbReference>
<keyword evidence="2" id="KW-0472">Membrane</keyword>
<dbReference type="STRING" id="640635.SAMN04489806_2980"/>
<evidence type="ECO:0000313" key="4">
    <source>
        <dbReference type="Proteomes" id="UP000199183"/>
    </source>
</evidence>
<protein>
    <recommendedName>
        <fullName evidence="5">DUF3099 domain-containing protein</fullName>
    </recommendedName>
</protein>
<keyword evidence="4" id="KW-1185">Reference proteome</keyword>
<organism evidence="3 4">
    <name type="scientific">Paramicrobacterium humi</name>
    <dbReference type="NCBI Taxonomy" id="640635"/>
    <lineage>
        <taxon>Bacteria</taxon>
        <taxon>Bacillati</taxon>
        <taxon>Actinomycetota</taxon>
        <taxon>Actinomycetes</taxon>
        <taxon>Micrococcales</taxon>
        <taxon>Microbacteriaceae</taxon>
        <taxon>Paramicrobacterium</taxon>
    </lineage>
</organism>
<feature type="transmembrane region" description="Helical" evidence="2">
    <location>
        <begin position="46"/>
        <end position="66"/>
    </location>
</feature>
<feature type="region of interest" description="Disordered" evidence="1">
    <location>
        <begin position="73"/>
        <end position="102"/>
    </location>
</feature>
<evidence type="ECO:0000256" key="1">
    <source>
        <dbReference type="SAM" id="MobiDB-lite"/>
    </source>
</evidence>
<evidence type="ECO:0000313" key="3">
    <source>
        <dbReference type="EMBL" id="SEC25861.1"/>
    </source>
</evidence>
<keyword evidence="2" id="KW-0812">Transmembrane</keyword>
<keyword evidence="2" id="KW-1133">Transmembrane helix</keyword>
<dbReference type="OrthoDB" id="4229919at2"/>
<gene>
    <name evidence="3" type="ORF">SAMN04489806_2980</name>
</gene>
<proteinExistence type="predicted"/>
<feature type="transmembrane region" description="Helical" evidence="2">
    <location>
        <begin position="21"/>
        <end position="40"/>
    </location>
</feature>
<feature type="compositionally biased region" description="Basic and acidic residues" evidence="1">
    <location>
        <begin position="86"/>
        <end position="102"/>
    </location>
</feature>
<evidence type="ECO:0000256" key="2">
    <source>
        <dbReference type="SAM" id="Phobius"/>
    </source>
</evidence>
<evidence type="ECO:0008006" key="5">
    <source>
        <dbReference type="Google" id="ProtNLM"/>
    </source>
</evidence>
<dbReference type="RefSeq" id="WP_091186278.1">
    <property type="nucleotide sequence ID" value="NZ_FNRY01000001.1"/>
</dbReference>
<sequence>MKKASITTLGLTPEEERRRRMIKYSVAMSVRMVCIVLMLFSRGWWLALFAAGAIVLPYLAVVIANTPLRTSRSVERPGGVVQVRPPADKGGDGSPGAERKAS</sequence>
<reference evidence="3 4" key="1">
    <citation type="submission" date="2016-10" db="EMBL/GenBank/DDBJ databases">
        <authorList>
            <person name="de Groot N.N."/>
        </authorList>
    </citation>
    <scope>NUCLEOTIDE SEQUENCE [LARGE SCALE GENOMIC DNA]</scope>
    <source>
        <strain evidence="3 4">DSM 21799</strain>
    </source>
</reference>
<accession>A0A1H4R2C4</accession>
<name>A0A1H4R2C4_9MICO</name>